<protein>
    <submittedName>
        <fullName evidence="4">Globin family profile domain-containing protein</fullName>
    </submittedName>
</protein>
<feature type="domain" description="Globin" evidence="2">
    <location>
        <begin position="20"/>
        <end position="241"/>
    </location>
</feature>
<reference evidence="4" key="1">
    <citation type="submission" date="2022-11" db="UniProtKB">
        <authorList>
            <consortium name="WormBaseParasite"/>
        </authorList>
    </citation>
    <scope>IDENTIFICATION</scope>
</reference>
<evidence type="ECO:0000313" key="4">
    <source>
        <dbReference type="WBParaSite" id="nRc.2.0.1.t28989-RA"/>
    </source>
</evidence>
<dbReference type="PROSITE" id="PS01033">
    <property type="entry name" value="GLOBIN"/>
    <property type="match status" value="1"/>
</dbReference>
<dbReference type="CDD" id="cd01040">
    <property type="entry name" value="Mb-like"/>
    <property type="match status" value="1"/>
</dbReference>
<keyword evidence="1" id="KW-0813">Transport</keyword>
<comment type="similarity">
    <text evidence="1">Belongs to the globin family.</text>
</comment>
<dbReference type="InterPro" id="IPR044399">
    <property type="entry name" value="Mb-like_M"/>
</dbReference>
<dbReference type="Gene3D" id="1.10.490.10">
    <property type="entry name" value="Globins"/>
    <property type="match status" value="1"/>
</dbReference>
<dbReference type="Pfam" id="PF00042">
    <property type="entry name" value="Globin"/>
    <property type="match status" value="1"/>
</dbReference>
<evidence type="ECO:0000313" key="3">
    <source>
        <dbReference type="Proteomes" id="UP000887565"/>
    </source>
</evidence>
<dbReference type="GO" id="GO:0005344">
    <property type="term" value="F:oxygen carrier activity"/>
    <property type="evidence" value="ECO:0007669"/>
    <property type="project" value="UniProtKB-KW"/>
</dbReference>
<dbReference type="InterPro" id="IPR009050">
    <property type="entry name" value="Globin-like_sf"/>
</dbReference>
<keyword evidence="1" id="KW-0561">Oxygen transport</keyword>
<keyword evidence="1" id="KW-0479">Metal-binding</keyword>
<dbReference type="SUPFAM" id="SSF46458">
    <property type="entry name" value="Globin-like"/>
    <property type="match status" value="1"/>
</dbReference>
<dbReference type="InterPro" id="IPR012292">
    <property type="entry name" value="Globin/Proto"/>
</dbReference>
<dbReference type="AlphaFoldDB" id="A0A915JSD8"/>
<sequence length="299" mass="33838">MFTCTSFERSSDGNLSGFDFLTPCHRKQIVKSWSAVSNRIALGQIIYLQIFMHKPSLKSLFQFREVPVDQLKDDPYFERQCALLTGFLNSVVGFIRTNDYARMSELCHRIGRRHAFISSVNFEPDWWRLFASSTIDSMMPFLDQHCCSASNNNNGHDVNNNGCDKDSPSRAPLTTGKVAIRDPYLEKNPRQVVLGTDPRFAAWFMIGVHHGKRLSRSKSSTVQAWEALLMRVVELMSDAFYQAKMKNERAAAGDGTIVDDDLFLNRPSSTSALFNEKRLVSTSSESAASDIEMNNNLRI</sequence>
<keyword evidence="1" id="KW-0408">Iron</keyword>
<evidence type="ECO:0000259" key="2">
    <source>
        <dbReference type="PROSITE" id="PS01033"/>
    </source>
</evidence>
<keyword evidence="3" id="KW-1185">Reference proteome</keyword>
<proteinExistence type="inferred from homology"/>
<accession>A0A915JSD8</accession>
<name>A0A915JSD8_ROMCU</name>
<organism evidence="3 4">
    <name type="scientific">Romanomermis culicivorax</name>
    <name type="common">Nematode worm</name>
    <dbReference type="NCBI Taxonomy" id="13658"/>
    <lineage>
        <taxon>Eukaryota</taxon>
        <taxon>Metazoa</taxon>
        <taxon>Ecdysozoa</taxon>
        <taxon>Nematoda</taxon>
        <taxon>Enoplea</taxon>
        <taxon>Dorylaimia</taxon>
        <taxon>Mermithida</taxon>
        <taxon>Mermithoidea</taxon>
        <taxon>Mermithidae</taxon>
        <taxon>Romanomermis</taxon>
    </lineage>
</organism>
<dbReference type="InterPro" id="IPR000971">
    <property type="entry name" value="Globin"/>
</dbReference>
<dbReference type="Proteomes" id="UP000887565">
    <property type="component" value="Unplaced"/>
</dbReference>
<dbReference type="GO" id="GO:0020037">
    <property type="term" value="F:heme binding"/>
    <property type="evidence" value="ECO:0007669"/>
    <property type="project" value="InterPro"/>
</dbReference>
<evidence type="ECO:0000256" key="1">
    <source>
        <dbReference type="RuleBase" id="RU000356"/>
    </source>
</evidence>
<dbReference type="GO" id="GO:0019825">
    <property type="term" value="F:oxygen binding"/>
    <property type="evidence" value="ECO:0007669"/>
    <property type="project" value="InterPro"/>
</dbReference>
<dbReference type="WBParaSite" id="nRc.2.0.1.t28989-RA">
    <property type="protein sequence ID" value="nRc.2.0.1.t28989-RA"/>
    <property type="gene ID" value="nRc.2.0.1.g28989"/>
</dbReference>
<keyword evidence="1" id="KW-0349">Heme</keyword>